<reference evidence="10 11" key="1">
    <citation type="submission" date="2017-05" db="EMBL/GenBank/DDBJ databases">
        <authorList>
            <person name="Song R."/>
            <person name="Chenine A.L."/>
            <person name="Ruprecht R.M."/>
        </authorList>
    </citation>
    <scope>NUCLEOTIDE SEQUENCE [LARGE SCALE GENOMIC DNA]</scope>
    <source>
        <strain evidence="10 11">DSM 26136</strain>
    </source>
</reference>
<dbReference type="InterPro" id="IPR004636">
    <property type="entry name" value="AcOrn/SuccOrn_fam"/>
</dbReference>
<dbReference type="SUPFAM" id="SSF53383">
    <property type="entry name" value="PLP-dependent transferases"/>
    <property type="match status" value="1"/>
</dbReference>
<name>A0A1Y0EJW7_9BURK</name>
<feature type="modified residue" description="N6-(pyridoxal phosphate)lysine" evidence="8">
    <location>
        <position position="247"/>
    </location>
</feature>
<feature type="binding site" evidence="8">
    <location>
        <position position="275"/>
    </location>
    <ligand>
        <name>N(2)-acetyl-L-ornithine</name>
        <dbReference type="ChEBI" id="CHEBI:57805"/>
    </ligand>
</feature>
<keyword evidence="5 8" id="KW-0808">Transferase</keyword>
<feature type="region of interest" description="Disordered" evidence="9">
    <location>
        <begin position="399"/>
        <end position="420"/>
    </location>
</feature>
<feature type="binding site" evidence="8">
    <location>
        <begin position="99"/>
        <end position="100"/>
    </location>
    <ligand>
        <name>pyridoxal 5'-phosphate</name>
        <dbReference type="ChEBI" id="CHEBI:597326"/>
    </ligand>
</feature>
<dbReference type="EMBL" id="CP021455">
    <property type="protein sequence ID" value="ARU03944.1"/>
    <property type="molecule type" value="Genomic_DNA"/>
</dbReference>
<evidence type="ECO:0000256" key="7">
    <source>
        <dbReference type="ARBA" id="ARBA00049111"/>
    </source>
</evidence>
<evidence type="ECO:0000256" key="5">
    <source>
        <dbReference type="ARBA" id="ARBA00022679"/>
    </source>
</evidence>
<dbReference type="CDD" id="cd00610">
    <property type="entry name" value="OAT_like"/>
    <property type="match status" value="1"/>
</dbReference>
<keyword evidence="6 8" id="KW-0663">Pyridoxal phosphate</keyword>
<dbReference type="HAMAP" id="MF_01107">
    <property type="entry name" value="ArgD_aminotrans_3"/>
    <property type="match status" value="1"/>
</dbReference>
<feature type="binding site" evidence="8">
    <location>
        <position position="134"/>
    </location>
    <ligand>
        <name>N(2)-acetyl-L-ornithine</name>
        <dbReference type="ChEBI" id="CHEBI:57805"/>
    </ligand>
</feature>
<dbReference type="InterPro" id="IPR050103">
    <property type="entry name" value="Class-III_PLP-dep_AT"/>
</dbReference>
<comment type="miscellaneous">
    <text evidence="8">May also have succinyldiaminopimelate aminotransferase activity, thus carrying out the corresponding step in lysine biosynthesis.</text>
</comment>
<keyword evidence="8" id="KW-0963">Cytoplasm</keyword>
<keyword evidence="11" id="KW-1185">Reference proteome</keyword>
<sequence>MQATTSHLMRAYARQPVSFVRGSGARLWDEHGTEYLDAIAGVAVTSLGHAHPEIAAVIAEQAGLLLHTSNVFRIDWQERLGERLCALAGMQKAFFCNSGAEANETALKLARLHGHRKQVAEPMILVMENGFHGRTIATLSATGNAAKQSGFEPLLPGFLRLPYNDIDAVCQAAKQSPDIVAVLVEPVQGEGGIRVAGTDYMRELRALCDKHDWLLMLDEIQAGMGRTGAWFGHQHADIEPDVMTLAKALGNGFPIGACLARGPAADLFSPGQHGSTFGGNPMACRVGCTVLDIMARDGMPQRATALGARLLAGLHKALGAHPNVLAIRGQGLMAGIEMDRNCKELVGRALEEQRLLISVTRDTTIRLLPPLICNEAQIDDIVARVARLLSSATALSYVESDPQCSPDESEACYASPSPHL</sequence>
<feature type="binding site" evidence="8">
    <location>
        <position position="276"/>
    </location>
    <ligand>
        <name>pyridoxal 5'-phosphate</name>
        <dbReference type="ChEBI" id="CHEBI:597326"/>
    </ligand>
</feature>
<dbReference type="KEGG" id="cser:CCO03_03965"/>
<gene>
    <name evidence="8" type="primary">argD</name>
    <name evidence="10" type="ORF">CCO03_03965</name>
</gene>
<proteinExistence type="inferred from homology"/>
<comment type="pathway">
    <text evidence="1">Amine and polyamine biosynthesis; ectoine biosynthesis; L-ectoine from L-aspartate 4-semialdehyde: step 1/3.</text>
</comment>
<comment type="catalytic activity">
    <reaction evidence="7">
        <text>L-2,4-diaminobutanoate + 2-oxoglutarate = L-aspartate 4-semialdehyde + L-glutamate</text>
        <dbReference type="Rhea" id="RHEA:11160"/>
        <dbReference type="ChEBI" id="CHEBI:16810"/>
        <dbReference type="ChEBI" id="CHEBI:29985"/>
        <dbReference type="ChEBI" id="CHEBI:58761"/>
        <dbReference type="ChEBI" id="CHEBI:537519"/>
        <dbReference type="EC" id="2.6.1.76"/>
    </reaction>
</comment>
<feature type="binding site" evidence="8">
    <location>
        <position position="131"/>
    </location>
    <ligand>
        <name>pyridoxal 5'-phosphate</name>
        <dbReference type="ChEBI" id="CHEBI:597326"/>
    </ligand>
</feature>
<dbReference type="NCBIfam" id="TIGR00707">
    <property type="entry name" value="argD"/>
    <property type="match status" value="1"/>
</dbReference>
<dbReference type="Gene3D" id="3.40.640.10">
    <property type="entry name" value="Type I PLP-dependent aspartate aminotransferase-like (Major domain)"/>
    <property type="match status" value="1"/>
</dbReference>
<dbReference type="AlphaFoldDB" id="A0A1Y0EJW7"/>
<comment type="cofactor">
    <cofactor evidence="8">
        <name>pyridoxal 5'-phosphate</name>
        <dbReference type="ChEBI" id="CHEBI:597326"/>
    </cofactor>
    <text evidence="8">Binds 1 pyridoxal phosphate per subunit.</text>
</comment>
<dbReference type="FunFam" id="3.40.640.10:FF:000004">
    <property type="entry name" value="Acetylornithine aminotransferase"/>
    <property type="match status" value="1"/>
</dbReference>
<evidence type="ECO:0000256" key="1">
    <source>
        <dbReference type="ARBA" id="ARBA00004946"/>
    </source>
</evidence>
<dbReference type="RefSeq" id="WP_087277542.1">
    <property type="nucleotide sequence ID" value="NZ_CP021455.1"/>
</dbReference>
<keyword evidence="2 8" id="KW-0055">Arginine biosynthesis</keyword>
<accession>A0A1Y0EJW7</accession>
<feature type="binding site" evidence="8">
    <location>
        <begin position="218"/>
        <end position="221"/>
    </location>
    <ligand>
        <name>pyridoxal 5'-phosphate</name>
        <dbReference type="ChEBI" id="CHEBI:597326"/>
    </ligand>
</feature>
<comment type="subunit">
    <text evidence="8">Homodimer.</text>
</comment>
<dbReference type="InterPro" id="IPR005814">
    <property type="entry name" value="Aminotrans_3"/>
</dbReference>
<evidence type="ECO:0000256" key="4">
    <source>
        <dbReference type="ARBA" id="ARBA00022605"/>
    </source>
</evidence>
<dbReference type="PANTHER" id="PTHR11986">
    <property type="entry name" value="AMINOTRANSFERASE CLASS III"/>
    <property type="match status" value="1"/>
</dbReference>
<keyword evidence="3 8" id="KW-0032">Aminotransferase</keyword>
<evidence type="ECO:0000256" key="2">
    <source>
        <dbReference type="ARBA" id="ARBA00022571"/>
    </source>
</evidence>
<dbReference type="PROSITE" id="PS00600">
    <property type="entry name" value="AA_TRANSFER_CLASS_3"/>
    <property type="match status" value="1"/>
</dbReference>
<dbReference type="GO" id="GO:0005737">
    <property type="term" value="C:cytoplasm"/>
    <property type="evidence" value="ECO:0007669"/>
    <property type="project" value="UniProtKB-SubCell"/>
</dbReference>
<comment type="pathway">
    <text evidence="8">Amino-acid biosynthesis; L-arginine biosynthesis; N(2)-acetyl-L-ornithine from L-glutamate: step 4/4.</text>
</comment>
<dbReference type="OrthoDB" id="3398487at2"/>
<evidence type="ECO:0000313" key="10">
    <source>
        <dbReference type="EMBL" id="ARU03944.1"/>
    </source>
</evidence>
<dbReference type="InterPro" id="IPR015422">
    <property type="entry name" value="PyrdxlP-dep_Trfase_small"/>
</dbReference>
<dbReference type="PANTHER" id="PTHR11986:SF79">
    <property type="entry name" value="ACETYLORNITHINE AMINOTRANSFERASE, MITOCHONDRIAL"/>
    <property type="match status" value="1"/>
</dbReference>
<dbReference type="Pfam" id="PF00202">
    <property type="entry name" value="Aminotran_3"/>
    <property type="match status" value="1"/>
</dbReference>
<dbReference type="PIRSF" id="PIRSF000521">
    <property type="entry name" value="Transaminase_4ab_Lys_Orn"/>
    <property type="match status" value="1"/>
</dbReference>
<evidence type="ECO:0000256" key="8">
    <source>
        <dbReference type="HAMAP-Rule" id="MF_01107"/>
    </source>
</evidence>
<evidence type="ECO:0000256" key="9">
    <source>
        <dbReference type="SAM" id="MobiDB-lite"/>
    </source>
</evidence>
<dbReference type="GO" id="GO:0045303">
    <property type="term" value="F:diaminobutyrate-2-oxoglutarate transaminase activity"/>
    <property type="evidence" value="ECO:0007669"/>
    <property type="project" value="UniProtKB-EC"/>
</dbReference>
<organism evidence="10 11">
    <name type="scientific">Comamonas serinivorans</name>
    <dbReference type="NCBI Taxonomy" id="1082851"/>
    <lineage>
        <taxon>Bacteria</taxon>
        <taxon>Pseudomonadati</taxon>
        <taxon>Pseudomonadota</taxon>
        <taxon>Betaproteobacteria</taxon>
        <taxon>Burkholderiales</taxon>
        <taxon>Comamonadaceae</taxon>
        <taxon>Comamonas</taxon>
    </lineage>
</organism>
<comment type="catalytic activity">
    <reaction evidence="8">
        <text>N(2)-acetyl-L-ornithine + 2-oxoglutarate = N-acetyl-L-glutamate 5-semialdehyde + L-glutamate</text>
        <dbReference type="Rhea" id="RHEA:18049"/>
        <dbReference type="ChEBI" id="CHEBI:16810"/>
        <dbReference type="ChEBI" id="CHEBI:29123"/>
        <dbReference type="ChEBI" id="CHEBI:29985"/>
        <dbReference type="ChEBI" id="CHEBI:57805"/>
        <dbReference type="EC" id="2.6.1.11"/>
    </reaction>
</comment>
<dbReference type="GO" id="GO:0003992">
    <property type="term" value="F:N2-acetyl-L-ornithine:2-oxoglutarate 5-aminotransferase activity"/>
    <property type="evidence" value="ECO:0007669"/>
    <property type="project" value="UniProtKB-UniRule"/>
</dbReference>
<dbReference type="Gene3D" id="3.90.1150.10">
    <property type="entry name" value="Aspartate Aminotransferase, domain 1"/>
    <property type="match status" value="1"/>
</dbReference>
<dbReference type="InterPro" id="IPR015424">
    <property type="entry name" value="PyrdxlP-dep_Trfase"/>
</dbReference>
<protein>
    <recommendedName>
        <fullName evidence="8">Acetylornithine aminotransferase</fullName>
        <shortName evidence="8">ACOAT</shortName>
        <ecNumber evidence="8">2.6.1.11</ecNumber>
    </recommendedName>
</protein>
<evidence type="ECO:0000313" key="11">
    <source>
        <dbReference type="Proteomes" id="UP000196138"/>
    </source>
</evidence>
<dbReference type="InterPro" id="IPR015421">
    <property type="entry name" value="PyrdxlP-dep_Trfase_major"/>
</dbReference>
<dbReference type="InterPro" id="IPR049704">
    <property type="entry name" value="Aminotrans_3_PPA_site"/>
</dbReference>
<dbReference type="Proteomes" id="UP000196138">
    <property type="component" value="Chromosome"/>
</dbReference>
<comment type="similarity">
    <text evidence="8">Belongs to the class-III pyridoxal-phosphate-dependent aminotransferase family. ArgD subfamily.</text>
</comment>
<evidence type="ECO:0000256" key="6">
    <source>
        <dbReference type="ARBA" id="ARBA00022898"/>
    </source>
</evidence>
<comment type="subcellular location">
    <subcellularLocation>
        <location evidence="8">Cytoplasm</location>
    </subcellularLocation>
</comment>
<dbReference type="GO" id="GO:0006526">
    <property type="term" value="P:L-arginine biosynthetic process"/>
    <property type="evidence" value="ECO:0007669"/>
    <property type="project" value="UniProtKB-UniRule"/>
</dbReference>
<dbReference type="NCBIfam" id="NF002325">
    <property type="entry name" value="PRK01278.1"/>
    <property type="match status" value="1"/>
</dbReference>
<dbReference type="GO" id="GO:0030170">
    <property type="term" value="F:pyridoxal phosphate binding"/>
    <property type="evidence" value="ECO:0007669"/>
    <property type="project" value="InterPro"/>
</dbReference>
<dbReference type="EC" id="2.6.1.11" evidence="8"/>
<keyword evidence="4 8" id="KW-0028">Amino-acid biosynthesis</keyword>
<dbReference type="GO" id="GO:0042802">
    <property type="term" value="F:identical protein binding"/>
    <property type="evidence" value="ECO:0007669"/>
    <property type="project" value="TreeGrafter"/>
</dbReference>
<dbReference type="UniPathway" id="UPA00068">
    <property type="reaction ID" value="UER00109"/>
</dbReference>
<evidence type="ECO:0000256" key="3">
    <source>
        <dbReference type="ARBA" id="ARBA00022576"/>
    </source>
</evidence>